<dbReference type="PRINTS" id="PR01217">
    <property type="entry name" value="PRICHEXTENSN"/>
</dbReference>
<name>A0ABV7FYF9_9PROT</name>
<feature type="compositionally biased region" description="Pro residues" evidence="1">
    <location>
        <begin position="1"/>
        <end position="29"/>
    </location>
</feature>
<evidence type="ECO:0000313" key="2">
    <source>
        <dbReference type="EMBL" id="MFC3124456.1"/>
    </source>
</evidence>
<organism evidence="2 3">
    <name type="scientific">Teichococcus globiformis</name>
    <dbReference type="NCBI Taxonomy" id="2307229"/>
    <lineage>
        <taxon>Bacteria</taxon>
        <taxon>Pseudomonadati</taxon>
        <taxon>Pseudomonadota</taxon>
        <taxon>Alphaproteobacteria</taxon>
        <taxon>Acetobacterales</taxon>
        <taxon>Roseomonadaceae</taxon>
        <taxon>Roseomonas</taxon>
    </lineage>
</organism>
<comment type="caution">
    <text evidence="2">The sequence shown here is derived from an EMBL/GenBank/DDBJ whole genome shotgun (WGS) entry which is preliminary data.</text>
</comment>
<evidence type="ECO:0000313" key="3">
    <source>
        <dbReference type="Proteomes" id="UP001595593"/>
    </source>
</evidence>
<feature type="compositionally biased region" description="Low complexity" evidence="1">
    <location>
        <begin position="30"/>
        <end position="46"/>
    </location>
</feature>
<proteinExistence type="predicted"/>
<evidence type="ECO:0000256" key="1">
    <source>
        <dbReference type="SAM" id="MobiDB-lite"/>
    </source>
</evidence>
<dbReference type="EMBL" id="JBHRTN010000007">
    <property type="protein sequence ID" value="MFC3124456.1"/>
    <property type="molecule type" value="Genomic_DNA"/>
</dbReference>
<dbReference type="Proteomes" id="UP001595593">
    <property type="component" value="Unassembled WGS sequence"/>
</dbReference>
<gene>
    <name evidence="2" type="ORF">ACFOD4_05225</name>
</gene>
<dbReference type="SUPFAM" id="SSF74653">
    <property type="entry name" value="TolA/TonB C-terminal domain"/>
    <property type="match status" value="1"/>
</dbReference>
<reference evidence="3" key="1">
    <citation type="journal article" date="2019" name="Int. J. Syst. Evol. Microbiol.">
        <title>The Global Catalogue of Microorganisms (GCM) 10K type strain sequencing project: providing services to taxonomists for standard genome sequencing and annotation.</title>
        <authorList>
            <consortium name="The Broad Institute Genomics Platform"/>
            <consortium name="The Broad Institute Genome Sequencing Center for Infectious Disease"/>
            <person name="Wu L."/>
            <person name="Ma J."/>
        </authorList>
    </citation>
    <scope>NUCLEOTIDE SEQUENCE [LARGE SCALE GENOMIC DNA]</scope>
    <source>
        <strain evidence="3">KCTC 52094</strain>
    </source>
</reference>
<protein>
    <submittedName>
        <fullName evidence="2">Uncharacterized protein</fullName>
    </submittedName>
</protein>
<accession>A0ABV7FYF9</accession>
<keyword evidence="3" id="KW-1185">Reference proteome</keyword>
<dbReference type="Gene3D" id="3.30.1150.10">
    <property type="match status" value="1"/>
</dbReference>
<feature type="non-terminal residue" evidence="2">
    <location>
        <position position="1"/>
    </location>
</feature>
<feature type="region of interest" description="Disordered" evidence="1">
    <location>
        <begin position="1"/>
        <end position="158"/>
    </location>
</feature>
<feature type="compositionally biased region" description="Low complexity" evidence="1">
    <location>
        <begin position="137"/>
        <end position="146"/>
    </location>
</feature>
<dbReference type="RefSeq" id="WP_379594883.1">
    <property type="nucleotide sequence ID" value="NZ_JBHRTN010000007.1"/>
</dbReference>
<sequence length="259" mass="27161">TPPAPPPPMPAPPPPTPAPAAQPAPPAPQAPQATTPTPAERPQPQQAQPPLPQPPPPTPAPPQPERTPQPAQPAAPPNPPRATPTQPSTAPPPPRPSQQAGTGRTDPPPRTEERSSSVLSTLERLRASQQQNEAPRARPAPQAGRTAAGGGTPTGNALLTQGEIRGVADRISECWSVDAGMLNLDQITVELRVEIDSGGTIRNVRPASSVPSDPRARAVYESARRALMDVKCSPLPIPREKIPSLANATFRFNPRGLVR</sequence>
<feature type="compositionally biased region" description="Pro residues" evidence="1">
    <location>
        <begin position="47"/>
        <end position="82"/>
    </location>
</feature>